<dbReference type="RefSeq" id="XP_041432370.1">
    <property type="nucleotide sequence ID" value="XM_041576436.1"/>
</dbReference>
<dbReference type="SMART" id="SM01289">
    <property type="entry name" value="PYRIN"/>
    <property type="match status" value="1"/>
</dbReference>
<dbReference type="KEGG" id="xla:121398033"/>
<evidence type="ECO:0000313" key="3">
    <source>
        <dbReference type="Proteomes" id="UP000186698"/>
    </source>
</evidence>
<accession>A0A8J1LUH7</accession>
<sequence>MTAKGKIEKILATLENLSNSSFTSFRRKLNNCDLPKRLERIPWNILEEADPPTVVYNIIRYYTTKHGPQIVMKVLKDINERQASLDLETELNRKNLNSRSTTPKHKHHKEQRQTEKNSEGANRDGGHLNDRAVGKSQISSRGSNLEVGLLDAPGITDHTSHATAHAEETNLNSTPEINIGPVSKETFYSVGPSTDSTNMLKDESFYIPVHNVVSTEHKNQQRENNVIQNISNKPLTGLTKKPNIKRIRQKGKPLQDLKLPALKKGKRELIEKHSKNKPQFYTKLLFQHFVQYETYVTWHQNTNFDGYGGKNAIPKNLHLAITKEVHQQFPLVNDVDREIRKAINPLLATLTTTGWIDLK</sequence>
<evidence type="ECO:0000259" key="2">
    <source>
        <dbReference type="PROSITE" id="PS50824"/>
    </source>
</evidence>
<dbReference type="InterPro" id="IPR004020">
    <property type="entry name" value="DAPIN"/>
</dbReference>
<gene>
    <name evidence="4" type="primary">LOC121398033</name>
</gene>
<evidence type="ECO:0000256" key="1">
    <source>
        <dbReference type="SAM" id="MobiDB-lite"/>
    </source>
</evidence>
<dbReference type="OrthoDB" id="10058437at2759"/>
<protein>
    <submittedName>
        <fullName evidence="4">Uncharacterized protein LOC121398033 isoform X1</fullName>
    </submittedName>
</protein>
<dbReference type="InterPro" id="IPR011029">
    <property type="entry name" value="DEATH-like_dom_sf"/>
</dbReference>
<reference evidence="4" key="1">
    <citation type="submission" date="2025-08" db="UniProtKB">
        <authorList>
            <consortium name="RefSeq"/>
        </authorList>
    </citation>
    <scope>IDENTIFICATION</scope>
    <source>
        <strain evidence="4">J_2021</strain>
        <tissue evidence="4">Erythrocytes</tissue>
    </source>
</reference>
<dbReference type="Proteomes" id="UP000186698">
    <property type="component" value="Chromosome 9_10L"/>
</dbReference>
<dbReference type="Gene3D" id="1.10.533.10">
    <property type="entry name" value="Death Domain, Fas"/>
    <property type="match status" value="1"/>
</dbReference>
<keyword evidence="3" id="KW-1185">Reference proteome</keyword>
<feature type="domain" description="Pyrin" evidence="2">
    <location>
        <begin position="1"/>
        <end position="97"/>
    </location>
</feature>
<dbReference type="Pfam" id="PF02758">
    <property type="entry name" value="PYRIN"/>
    <property type="match status" value="1"/>
</dbReference>
<dbReference type="GeneID" id="121398033"/>
<feature type="compositionally biased region" description="Basic and acidic residues" evidence="1">
    <location>
        <begin position="111"/>
        <end position="133"/>
    </location>
</feature>
<feature type="region of interest" description="Disordered" evidence="1">
    <location>
        <begin position="89"/>
        <end position="140"/>
    </location>
</feature>
<dbReference type="AlphaFoldDB" id="A0A8J1LUH7"/>
<proteinExistence type="predicted"/>
<organism evidence="3 4">
    <name type="scientific">Xenopus laevis</name>
    <name type="common">African clawed frog</name>
    <dbReference type="NCBI Taxonomy" id="8355"/>
    <lineage>
        <taxon>Eukaryota</taxon>
        <taxon>Metazoa</taxon>
        <taxon>Chordata</taxon>
        <taxon>Craniata</taxon>
        <taxon>Vertebrata</taxon>
        <taxon>Euteleostomi</taxon>
        <taxon>Amphibia</taxon>
        <taxon>Batrachia</taxon>
        <taxon>Anura</taxon>
        <taxon>Pipoidea</taxon>
        <taxon>Pipidae</taxon>
        <taxon>Xenopodinae</taxon>
        <taxon>Xenopus</taxon>
        <taxon>Xenopus</taxon>
    </lineage>
</organism>
<name>A0A8J1LUH7_XENLA</name>
<evidence type="ECO:0000313" key="4">
    <source>
        <dbReference type="RefSeq" id="XP_041432370.1"/>
    </source>
</evidence>
<dbReference type="PROSITE" id="PS50824">
    <property type="entry name" value="DAPIN"/>
    <property type="match status" value="1"/>
</dbReference>
<dbReference type="SUPFAM" id="SSF47986">
    <property type="entry name" value="DEATH domain"/>
    <property type="match status" value="1"/>
</dbReference>